<protein>
    <submittedName>
        <fullName evidence="1">Uncharacterized protein</fullName>
    </submittedName>
</protein>
<sequence length="62" mass="6887">MRDRDTEQFQQILARCPELQSAVELVRSFADMMTNLHGERLTAWITAAEEAALPASVASLPV</sequence>
<gene>
    <name evidence="1" type="ORF">Afe05nite_84540</name>
</gene>
<proteinExistence type="predicted"/>
<dbReference type="Proteomes" id="UP000598174">
    <property type="component" value="Unassembled WGS sequence"/>
</dbReference>
<evidence type="ECO:0000313" key="1">
    <source>
        <dbReference type="EMBL" id="GIE16614.1"/>
    </source>
</evidence>
<dbReference type="AlphaFoldDB" id="A0A919JC59"/>
<name>A0A919JC59_9ACTN</name>
<reference evidence="1" key="1">
    <citation type="submission" date="2021-01" db="EMBL/GenBank/DDBJ databases">
        <title>Whole genome shotgun sequence of Actinoplanes ferrugineus NBRC 15555.</title>
        <authorList>
            <person name="Komaki H."/>
            <person name="Tamura T."/>
        </authorList>
    </citation>
    <scope>NUCLEOTIDE SEQUENCE</scope>
    <source>
        <strain evidence="1">NBRC 15555</strain>
    </source>
</reference>
<accession>A0A919JC59</accession>
<organism evidence="1 2">
    <name type="scientific">Paractinoplanes ferrugineus</name>
    <dbReference type="NCBI Taxonomy" id="113564"/>
    <lineage>
        <taxon>Bacteria</taxon>
        <taxon>Bacillati</taxon>
        <taxon>Actinomycetota</taxon>
        <taxon>Actinomycetes</taxon>
        <taxon>Micromonosporales</taxon>
        <taxon>Micromonosporaceae</taxon>
        <taxon>Paractinoplanes</taxon>
    </lineage>
</organism>
<evidence type="ECO:0000313" key="2">
    <source>
        <dbReference type="Proteomes" id="UP000598174"/>
    </source>
</evidence>
<dbReference type="EMBL" id="BOMM01000092">
    <property type="protein sequence ID" value="GIE16614.1"/>
    <property type="molecule type" value="Genomic_DNA"/>
</dbReference>
<comment type="caution">
    <text evidence="1">The sequence shown here is derived from an EMBL/GenBank/DDBJ whole genome shotgun (WGS) entry which is preliminary data.</text>
</comment>
<keyword evidence="2" id="KW-1185">Reference proteome</keyword>